<evidence type="ECO:0000256" key="5">
    <source>
        <dbReference type="ARBA" id="ARBA00023242"/>
    </source>
</evidence>
<feature type="region of interest" description="Disordered" evidence="7">
    <location>
        <begin position="581"/>
        <end position="602"/>
    </location>
</feature>
<dbReference type="InterPro" id="IPR016722">
    <property type="entry name" value="DNA_pol_alpha_bsu"/>
</dbReference>
<keyword evidence="11" id="KW-1185">Reference proteome</keyword>
<evidence type="ECO:0000256" key="2">
    <source>
        <dbReference type="ARBA" id="ARBA00007299"/>
    </source>
</evidence>
<organism evidence="10 11">
    <name type="scientific">Gymnopilus junonius</name>
    <name type="common">Spectacular rustgill mushroom</name>
    <name type="synonym">Gymnopilus spectabilis subsp. junonius</name>
    <dbReference type="NCBI Taxonomy" id="109634"/>
    <lineage>
        <taxon>Eukaryota</taxon>
        <taxon>Fungi</taxon>
        <taxon>Dikarya</taxon>
        <taxon>Basidiomycota</taxon>
        <taxon>Agaricomycotina</taxon>
        <taxon>Agaricomycetes</taxon>
        <taxon>Agaricomycetidae</taxon>
        <taxon>Agaricales</taxon>
        <taxon>Agaricineae</taxon>
        <taxon>Hymenogastraceae</taxon>
        <taxon>Gymnopilus</taxon>
    </lineage>
</organism>
<dbReference type="Proteomes" id="UP000724874">
    <property type="component" value="Unassembled WGS sequence"/>
</dbReference>
<comment type="similarity">
    <text evidence="2 6">Belongs to the DNA polymerase alpha subunit B family.</text>
</comment>
<dbReference type="PANTHER" id="PTHR23061:SF12">
    <property type="entry name" value="DNA POLYMERASE ALPHA SUBUNIT B"/>
    <property type="match status" value="1"/>
</dbReference>
<reference evidence="10" key="1">
    <citation type="submission" date="2020-11" db="EMBL/GenBank/DDBJ databases">
        <authorList>
            <consortium name="DOE Joint Genome Institute"/>
            <person name="Ahrendt S."/>
            <person name="Riley R."/>
            <person name="Andreopoulos W."/>
            <person name="LaButti K."/>
            <person name="Pangilinan J."/>
            <person name="Ruiz-duenas F.J."/>
            <person name="Barrasa J.M."/>
            <person name="Sanchez-Garcia M."/>
            <person name="Camarero S."/>
            <person name="Miyauchi S."/>
            <person name="Serrano A."/>
            <person name="Linde D."/>
            <person name="Babiker R."/>
            <person name="Drula E."/>
            <person name="Ayuso-Fernandez I."/>
            <person name="Pacheco R."/>
            <person name="Padilla G."/>
            <person name="Ferreira P."/>
            <person name="Barriuso J."/>
            <person name="Kellner H."/>
            <person name="Castanera R."/>
            <person name="Alfaro M."/>
            <person name="Ramirez L."/>
            <person name="Pisabarro A.G."/>
            <person name="Kuo A."/>
            <person name="Tritt A."/>
            <person name="Lipzen A."/>
            <person name="He G."/>
            <person name="Yan M."/>
            <person name="Ng V."/>
            <person name="Cullen D."/>
            <person name="Martin F."/>
            <person name="Rosso M.-N."/>
            <person name="Henrissat B."/>
            <person name="Hibbett D."/>
            <person name="Martinez A.T."/>
            <person name="Grigoriev I.V."/>
        </authorList>
    </citation>
    <scope>NUCLEOTIDE SEQUENCE</scope>
    <source>
        <strain evidence="10">AH 44721</strain>
    </source>
</reference>
<accession>A0A9P5TLM8</accession>
<evidence type="ECO:0000256" key="7">
    <source>
        <dbReference type="SAM" id="MobiDB-lite"/>
    </source>
</evidence>
<dbReference type="Pfam" id="PF04042">
    <property type="entry name" value="DNA_pol_E_B"/>
    <property type="match status" value="1"/>
</dbReference>
<dbReference type="GO" id="GO:0006270">
    <property type="term" value="P:DNA replication initiation"/>
    <property type="evidence" value="ECO:0007669"/>
    <property type="project" value="TreeGrafter"/>
</dbReference>
<keyword evidence="4 6" id="KW-0235">DNA replication</keyword>
<dbReference type="Gene3D" id="3.60.21.60">
    <property type="match status" value="2"/>
</dbReference>
<evidence type="ECO:0000256" key="6">
    <source>
        <dbReference type="PIRNR" id="PIRNR018300"/>
    </source>
</evidence>
<dbReference type="GO" id="GO:0005658">
    <property type="term" value="C:alpha DNA polymerase:primase complex"/>
    <property type="evidence" value="ECO:0007669"/>
    <property type="project" value="TreeGrafter"/>
</dbReference>
<evidence type="ECO:0000256" key="4">
    <source>
        <dbReference type="ARBA" id="ARBA00022705"/>
    </source>
</evidence>
<protein>
    <recommendedName>
        <fullName evidence="3 6">DNA polymerase alpha subunit B</fullName>
    </recommendedName>
</protein>
<dbReference type="PIRSF" id="PIRSF018300">
    <property type="entry name" value="DNA_pol_alph_2"/>
    <property type="match status" value="1"/>
</dbReference>
<sequence length="602" mass="65065">MATSLTKEIERDLSANGHILDDKLLDECVTICTLYNLSAEDLRFKIEAANYNASAIRSGFSPITADTLAEVKKKIQAELTKDRAKTKPKGSAAAQVNLSRLSNYGRNTTVSSSAVSNVKQEVDALESSWIPSINNIRTTNVTFVGPPNDFESRKKRAYRYMFEKISERSENLDQIIDDFAELIRAHYDVSDFGDPSASTDGEITIVGRITHDTDTASSSKLAEGAMMIESSRMLSGGARVPLALDPTIKIRGSVKGIGGFGLYPGEIVALKGKNGGGGYFLATEVLGIPPLKPSPAAQGIIDPKVDPGASQNPATMFVVCGPFTMDSDTAYKPWRALLHIIKSQKPDVVLLVGPFVDAQHPKIKIGDLEVSTTNLFRAHILDPLKAFLTASPGSIMLMVPSVRDLTSAHAAFPQPEFDNENLSHPRIHLLPNPARFTINDISFGVTSVDTLFHLRKEEYFKRGIEADPLPAATNDLPNDALANFFYPIFPPPADMANEVNLDVSHFDAARMVDEGDLDYAPDVLILPSRLKQFSKVIHSTTALNTSFLSKGTYGTISIAPRSAGTPLNRLKVEVTKLESTTSTTNSAAAATSTTTTTTATSS</sequence>
<dbReference type="GO" id="GO:0003677">
    <property type="term" value="F:DNA binding"/>
    <property type="evidence" value="ECO:0007669"/>
    <property type="project" value="InterPro"/>
</dbReference>
<comment type="subcellular location">
    <subcellularLocation>
        <location evidence="1 6">Nucleus</location>
    </subcellularLocation>
</comment>
<feature type="domain" description="DNA polymerase alpha subunit B OB" evidence="9">
    <location>
        <begin position="169"/>
        <end position="286"/>
    </location>
</feature>
<dbReference type="PANTHER" id="PTHR23061">
    <property type="entry name" value="DNA POLYMERASE 2 ALPHA 70 KDA SUBUNIT"/>
    <property type="match status" value="1"/>
</dbReference>
<comment type="caution">
    <text evidence="10">The sequence shown here is derived from an EMBL/GenBank/DDBJ whole genome shotgun (WGS) entry which is preliminary data.</text>
</comment>
<proteinExistence type="inferred from homology"/>
<dbReference type="OrthoDB" id="336885at2759"/>
<evidence type="ECO:0000256" key="3">
    <source>
        <dbReference type="ARBA" id="ARBA00018596"/>
    </source>
</evidence>
<dbReference type="Pfam" id="PF22062">
    <property type="entry name" value="OB_DPOA2"/>
    <property type="match status" value="1"/>
</dbReference>
<dbReference type="InterPro" id="IPR007185">
    <property type="entry name" value="DNA_pol_a/d/e_bsu"/>
</dbReference>
<dbReference type="InterPro" id="IPR054300">
    <property type="entry name" value="OB_DPOA2"/>
</dbReference>
<dbReference type="EMBL" id="JADNYJ010000077">
    <property type="protein sequence ID" value="KAF8890039.1"/>
    <property type="molecule type" value="Genomic_DNA"/>
</dbReference>
<gene>
    <name evidence="10" type="ORF">CPB84DRAFT_1849253</name>
</gene>
<evidence type="ECO:0000259" key="9">
    <source>
        <dbReference type="Pfam" id="PF22062"/>
    </source>
</evidence>
<comment type="function">
    <text evidence="6">Accessory subunit of the DNA polymerase alpha complex (also known as the alpha DNA polymerase-primase complex) which plays an essential role in the initiation of DNA synthesis.</text>
</comment>
<name>A0A9P5TLM8_GYMJU</name>
<evidence type="ECO:0000313" key="11">
    <source>
        <dbReference type="Proteomes" id="UP000724874"/>
    </source>
</evidence>
<feature type="domain" description="DNA polymerase alpha/delta/epsilon subunit B" evidence="8">
    <location>
        <begin position="318"/>
        <end position="535"/>
    </location>
</feature>
<evidence type="ECO:0000313" key="10">
    <source>
        <dbReference type="EMBL" id="KAF8890039.1"/>
    </source>
</evidence>
<evidence type="ECO:0000259" key="8">
    <source>
        <dbReference type="Pfam" id="PF04042"/>
    </source>
</evidence>
<dbReference type="AlphaFoldDB" id="A0A9P5TLM8"/>
<evidence type="ECO:0000256" key="1">
    <source>
        <dbReference type="ARBA" id="ARBA00004123"/>
    </source>
</evidence>
<keyword evidence="5 6" id="KW-0539">Nucleus</keyword>